<evidence type="ECO:0000256" key="1">
    <source>
        <dbReference type="ARBA" id="ARBA00004294"/>
    </source>
</evidence>
<sequence length="294" mass="32308">MSFAPSYSDLGKDASDLFNKGYDYDAIKIEIKPKSPGTSSDVKCSLTSKTLGGILSPATSPPLTTGLIEIKNKCKYFGVNTTTTIRQNSQITTEITKELLANKGKLTGEAKLNPSSGALALKSKGSYKNEHVNGSIQLETEQFKPPTMLGNIVLSYKGFLLGSQLLHTYSNHQVPYPDVSVGYQSKNKSYGLNALWSSNKCMMISTHQRIDRNLEIAFQGIFERNNALHPRFNVAARYAISDAIYKVKVNSQKLVGLSYSRLLQPGIKFTLSSIIDFNNFAGGNHRLGVAFDFE</sequence>
<keyword evidence="3" id="KW-1134">Transmembrane beta strand</keyword>
<evidence type="ECO:0000256" key="3">
    <source>
        <dbReference type="ARBA" id="ARBA00022452"/>
    </source>
</evidence>
<evidence type="ECO:0000313" key="6">
    <source>
        <dbReference type="EMBL" id="KAI6655921.1"/>
    </source>
</evidence>
<dbReference type="PRINTS" id="PR00185">
    <property type="entry name" value="EUKARYTPORIN"/>
</dbReference>
<evidence type="ECO:0000256" key="5">
    <source>
        <dbReference type="ARBA" id="ARBA00023114"/>
    </source>
</evidence>
<comment type="subcellular location">
    <subcellularLocation>
        <location evidence="1">Mitochondrion outer membrane</location>
    </subcellularLocation>
</comment>
<comment type="similarity">
    <text evidence="2">Belongs to the eukaryotic mitochondrial porin family.</text>
</comment>
<accession>A0AAV7K4S6</accession>
<gene>
    <name evidence="6" type="ORF">LOD99_1655</name>
</gene>
<protein>
    <submittedName>
        <fullName evidence="6">Voltage-dependent anion-selective channel protein 1</fullName>
    </submittedName>
</protein>
<comment type="caution">
    <text evidence="6">The sequence shown here is derived from an EMBL/GenBank/DDBJ whole genome shotgun (WGS) entry which is preliminary data.</text>
</comment>
<keyword evidence="4" id="KW-1000">Mitochondrion outer membrane</keyword>
<name>A0AAV7K4S6_9METZ</name>
<keyword evidence="5" id="KW-0406">Ion transport</keyword>
<dbReference type="GO" id="GO:0008308">
    <property type="term" value="F:voltage-gated monoatomic anion channel activity"/>
    <property type="evidence" value="ECO:0007669"/>
    <property type="project" value="InterPro"/>
</dbReference>
<evidence type="ECO:0000256" key="2">
    <source>
        <dbReference type="ARBA" id="ARBA00007780"/>
    </source>
</evidence>
<organism evidence="6 7">
    <name type="scientific">Oopsacas minuta</name>
    <dbReference type="NCBI Taxonomy" id="111878"/>
    <lineage>
        <taxon>Eukaryota</taxon>
        <taxon>Metazoa</taxon>
        <taxon>Porifera</taxon>
        <taxon>Hexactinellida</taxon>
        <taxon>Hexasterophora</taxon>
        <taxon>Lyssacinosida</taxon>
        <taxon>Leucopsacidae</taxon>
        <taxon>Oopsacas</taxon>
    </lineage>
</organism>
<keyword evidence="5" id="KW-0626">Porin</keyword>
<dbReference type="GO" id="GO:0005741">
    <property type="term" value="C:mitochondrial outer membrane"/>
    <property type="evidence" value="ECO:0007669"/>
    <property type="project" value="UniProtKB-SubCell"/>
</dbReference>
<keyword evidence="3" id="KW-0472">Membrane</keyword>
<dbReference type="Gene3D" id="2.40.160.10">
    <property type="entry name" value="Porin"/>
    <property type="match status" value="1"/>
</dbReference>
<dbReference type="InterPro" id="IPR001925">
    <property type="entry name" value="Porin_Euk"/>
</dbReference>
<keyword evidence="4" id="KW-0496">Mitochondrion</keyword>
<keyword evidence="5" id="KW-0813">Transport</keyword>
<dbReference type="PANTHER" id="PTHR11743">
    <property type="entry name" value="VOLTAGE-DEPENDENT ANION-SELECTIVE CHANNEL"/>
    <property type="match status" value="1"/>
</dbReference>
<proteinExistence type="inferred from homology"/>
<dbReference type="PANTHER" id="PTHR11743:SF70">
    <property type="entry name" value="GH26960P-RELATED"/>
    <property type="match status" value="1"/>
</dbReference>
<dbReference type="InterPro" id="IPR023614">
    <property type="entry name" value="Porin_dom_sf"/>
</dbReference>
<dbReference type="GO" id="GO:0015288">
    <property type="term" value="F:porin activity"/>
    <property type="evidence" value="ECO:0007669"/>
    <property type="project" value="UniProtKB-KW"/>
</dbReference>
<keyword evidence="3" id="KW-0812">Transmembrane</keyword>
<keyword evidence="7" id="KW-1185">Reference proteome</keyword>
<dbReference type="InterPro" id="IPR027246">
    <property type="entry name" value="Porin_Euk/Tom40"/>
</dbReference>
<dbReference type="Pfam" id="PF01459">
    <property type="entry name" value="Porin_3"/>
    <property type="match status" value="1"/>
</dbReference>
<evidence type="ECO:0000256" key="4">
    <source>
        <dbReference type="ARBA" id="ARBA00022787"/>
    </source>
</evidence>
<dbReference type="GO" id="GO:0046930">
    <property type="term" value="C:pore complex"/>
    <property type="evidence" value="ECO:0007669"/>
    <property type="project" value="UniProtKB-KW"/>
</dbReference>
<dbReference type="CDD" id="cd07306">
    <property type="entry name" value="Porin3_VDAC"/>
    <property type="match status" value="1"/>
</dbReference>
<dbReference type="AlphaFoldDB" id="A0AAV7K4S6"/>
<dbReference type="Proteomes" id="UP001165289">
    <property type="component" value="Unassembled WGS sequence"/>
</dbReference>
<dbReference type="EMBL" id="JAKMXF010000166">
    <property type="protein sequence ID" value="KAI6655921.1"/>
    <property type="molecule type" value="Genomic_DNA"/>
</dbReference>
<reference evidence="6 7" key="1">
    <citation type="journal article" date="2023" name="BMC Biol.">
        <title>The compact genome of the sponge Oopsacas minuta (Hexactinellida) is lacking key metazoan core genes.</title>
        <authorList>
            <person name="Santini S."/>
            <person name="Schenkelaars Q."/>
            <person name="Jourda C."/>
            <person name="Duchesne M."/>
            <person name="Belahbib H."/>
            <person name="Rocher C."/>
            <person name="Selva M."/>
            <person name="Riesgo A."/>
            <person name="Vervoort M."/>
            <person name="Leys S.P."/>
            <person name="Kodjabachian L."/>
            <person name="Le Bivic A."/>
            <person name="Borchiellini C."/>
            <person name="Claverie J.M."/>
            <person name="Renard E."/>
        </authorList>
    </citation>
    <scope>NUCLEOTIDE SEQUENCE [LARGE SCALE GENOMIC DNA]</scope>
    <source>
        <strain evidence="6">SPO-2</strain>
    </source>
</reference>
<evidence type="ECO:0000313" key="7">
    <source>
        <dbReference type="Proteomes" id="UP001165289"/>
    </source>
</evidence>